<reference evidence="1 2" key="1">
    <citation type="journal article" date="2013" name="Curr. Biol.">
        <title>The Genome of the Foraminiferan Reticulomyxa filosa.</title>
        <authorList>
            <person name="Glockner G."/>
            <person name="Hulsmann N."/>
            <person name="Schleicher M."/>
            <person name="Noegel A.A."/>
            <person name="Eichinger L."/>
            <person name="Gallinger C."/>
            <person name="Pawlowski J."/>
            <person name="Sierra R."/>
            <person name="Euteneuer U."/>
            <person name="Pillet L."/>
            <person name="Moustafa A."/>
            <person name="Platzer M."/>
            <person name="Groth M."/>
            <person name="Szafranski K."/>
            <person name="Schliwa M."/>
        </authorList>
    </citation>
    <scope>NUCLEOTIDE SEQUENCE [LARGE SCALE GENOMIC DNA]</scope>
</reference>
<name>X6LMK4_RETFI</name>
<organism evidence="1 2">
    <name type="scientific">Reticulomyxa filosa</name>
    <dbReference type="NCBI Taxonomy" id="46433"/>
    <lineage>
        <taxon>Eukaryota</taxon>
        <taxon>Sar</taxon>
        <taxon>Rhizaria</taxon>
        <taxon>Retaria</taxon>
        <taxon>Foraminifera</taxon>
        <taxon>Monothalamids</taxon>
        <taxon>Reticulomyxidae</taxon>
        <taxon>Reticulomyxa</taxon>
    </lineage>
</organism>
<proteinExistence type="predicted"/>
<sequence>KLRNRKLKHGICIEIRLCNDGQQSLFCRFHQTVSPRCHSKIQNIGSIEKAEIKQAAMQLKDFSYSFIDNSKYCKDKAEIYSEETKEQYQSVEEVIEALRYVSSHNQMIKNGGEIIVNDHYKTNVEMEKQLLLIQTSLGNVSLWSSKWKMLSITFKMKTNENIQK</sequence>
<dbReference type="OrthoDB" id="6351118at2759"/>
<keyword evidence="2" id="KW-1185">Reference proteome</keyword>
<dbReference type="AlphaFoldDB" id="X6LMK4"/>
<protein>
    <submittedName>
        <fullName evidence="1">Uncharacterized protein</fullName>
    </submittedName>
</protein>
<dbReference type="EMBL" id="ASPP01034791">
    <property type="protein sequence ID" value="ETO02834.1"/>
    <property type="molecule type" value="Genomic_DNA"/>
</dbReference>
<accession>X6LMK4</accession>
<feature type="non-terminal residue" evidence="1">
    <location>
        <position position="1"/>
    </location>
</feature>
<evidence type="ECO:0000313" key="1">
    <source>
        <dbReference type="EMBL" id="ETO02834.1"/>
    </source>
</evidence>
<dbReference type="Proteomes" id="UP000023152">
    <property type="component" value="Unassembled WGS sequence"/>
</dbReference>
<comment type="caution">
    <text evidence="1">The sequence shown here is derived from an EMBL/GenBank/DDBJ whole genome shotgun (WGS) entry which is preliminary data.</text>
</comment>
<evidence type="ECO:0000313" key="2">
    <source>
        <dbReference type="Proteomes" id="UP000023152"/>
    </source>
</evidence>
<gene>
    <name evidence="1" type="ORF">RFI_34579</name>
</gene>